<protein>
    <submittedName>
        <fullName evidence="1">Uncharacterized protein</fullName>
    </submittedName>
</protein>
<dbReference type="AlphaFoldDB" id="A0AAD3CDT1"/>
<organism evidence="1 2">
    <name type="scientific">Chaetoceros tenuissimus</name>
    <dbReference type="NCBI Taxonomy" id="426638"/>
    <lineage>
        <taxon>Eukaryota</taxon>
        <taxon>Sar</taxon>
        <taxon>Stramenopiles</taxon>
        <taxon>Ochrophyta</taxon>
        <taxon>Bacillariophyta</taxon>
        <taxon>Coscinodiscophyceae</taxon>
        <taxon>Chaetocerotophycidae</taxon>
        <taxon>Chaetocerotales</taxon>
        <taxon>Chaetocerotaceae</taxon>
        <taxon>Chaetoceros</taxon>
    </lineage>
</organism>
<name>A0AAD3CDT1_9STRA</name>
<accession>A0AAD3CDT1</accession>
<proteinExistence type="predicted"/>
<dbReference type="EMBL" id="BLLK01000019">
    <property type="protein sequence ID" value="GFH43958.1"/>
    <property type="molecule type" value="Genomic_DNA"/>
</dbReference>
<evidence type="ECO:0000313" key="2">
    <source>
        <dbReference type="Proteomes" id="UP001054902"/>
    </source>
</evidence>
<comment type="caution">
    <text evidence="1">The sequence shown here is derived from an EMBL/GenBank/DDBJ whole genome shotgun (WGS) entry which is preliminary data.</text>
</comment>
<evidence type="ECO:0000313" key="1">
    <source>
        <dbReference type="EMBL" id="GFH43958.1"/>
    </source>
</evidence>
<dbReference type="Proteomes" id="UP001054902">
    <property type="component" value="Unassembled WGS sequence"/>
</dbReference>
<keyword evidence="2" id="KW-1185">Reference proteome</keyword>
<gene>
    <name evidence="1" type="ORF">CTEN210_00432</name>
</gene>
<sequence>MDIATFQSNLDFIKSLYFREEWKDKECRDTILETIEEANKKILSAFGKSMHRLYKHKPTVEAVEKVVKKFPSVLSHKEKESENFDGEVFPIQKAACYFENDVNCSVRQYVPVLAKEGMRHNVGGEDARGGLLTIDQSDNDHWNTLQLLCYDNNSIQALKELRKSGLVVKNDIQEYNLLYTSVFETGRRSVFDYLVDWDPNALINSRYDDMPLVEAVQLNGFKETKKSLSILLDAGFKYHPDKGGILFVEDDNGSSTLDFLLERMVKEEFMDVLNNILSQAKDYPILHHIFTKSPEHKDLFASMFPWAGHLRDHDGRSLHQVLLTAGPEVMNENKILFAMLTDNQIREKDPVTTLYPFAAMAVGENADLDSCFYLLRRHPSVLDNRSRANLENRSRANTAVRRRRKKRKISKS</sequence>
<reference evidence="1 2" key="1">
    <citation type="journal article" date="2021" name="Sci. Rep.">
        <title>The genome of the diatom Chaetoceros tenuissimus carries an ancient integrated fragment of an extant virus.</title>
        <authorList>
            <person name="Hongo Y."/>
            <person name="Kimura K."/>
            <person name="Takaki Y."/>
            <person name="Yoshida Y."/>
            <person name="Baba S."/>
            <person name="Kobayashi G."/>
            <person name="Nagasaki K."/>
            <person name="Hano T."/>
            <person name="Tomaru Y."/>
        </authorList>
    </citation>
    <scope>NUCLEOTIDE SEQUENCE [LARGE SCALE GENOMIC DNA]</scope>
    <source>
        <strain evidence="1 2">NIES-3715</strain>
    </source>
</reference>